<dbReference type="STRING" id="429701.A0A2G9H0W7"/>
<dbReference type="InterPro" id="IPR036638">
    <property type="entry name" value="HLH_DNA-bd_sf"/>
</dbReference>
<evidence type="ECO:0000256" key="3">
    <source>
        <dbReference type="ARBA" id="ARBA00023125"/>
    </source>
</evidence>
<organism evidence="7 8">
    <name type="scientific">Handroanthus impetiginosus</name>
    <dbReference type="NCBI Taxonomy" id="429701"/>
    <lineage>
        <taxon>Eukaryota</taxon>
        <taxon>Viridiplantae</taxon>
        <taxon>Streptophyta</taxon>
        <taxon>Embryophyta</taxon>
        <taxon>Tracheophyta</taxon>
        <taxon>Spermatophyta</taxon>
        <taxon>Magnoliopsida</taxon>
        <taxon>eudicotyledons</taxon>
        <taxon>Gunneridae</taxon>
        <taxon>Pentapetalae</taxon>
        <taxon>asterids</taxon>
        <taxon>lamiids</taxon>
        <taxon>Lamiales</taxon>
        <taxon>Bignoniaceae</taxon>
        <taxon>Crescentiina</taxon>
        <taxon>Tabebuia alliance</taxon>
        <taxon>Handroanthus</taxon>
    </lineage>
</organism>
<evidence type="ECO:0000256" key="2">
    <source>
        <dbReference type="ARBA" id="ARBA00023015"/>
    </source>
</evidence>
<dbReference type="OrthoDB" id="1935281at2759"/>
<evidence type="ECO:0000256" key="5">
    <source>
        <dbReference type="ARBA" id="ARBA00023242"/>
    </source>
</evidence>
<feature type="domain" description="BHLH" evidence="6">
    <location>
        <begin position="67"/>
        <end position="119"/>
    </location>
</feature>
<keyword evidence="8" id="KW-1185">Reference proteome</keyword>
<dbReference type="InterPro" id="IPR011598">
    <property type="entry name" value="bHLH_dom"/>
</dbReference>
<dbReference type="PROSITE" id="PS50888">
    <property type="entry name" value="BHLH"/>
    <property type="match status" value="1"/>
</dbReference>
<name>A0A2G9H0W7_9LAMI</name>
<dbReference type="SUPFAM" id="SSF47459">
    <property type="entry name" value="HLH, helix-loop-helix DNA-binding domain"/>
    <property type="match status" value="1"/>
</dbReference>
<sequence>MFPLRSDGLVPDQDPSFSEQDKFLEDLLVDCGDHIEGNIEIISDKGVKKRQKIVRKNKDEPQGSTDLKKIMHRDTEKQRRQEMAGLYASLRSLLPLEYIKGKRSISDHIYQAASYIKHMQKKIKRMQTKRDKLKELSGVRRAVINIANHPMSSSSIYLCHSVKINPCRDGFEILITSTLNGEGFPLSKVLTELARRGLNVVSYISTRSVDEWFLHKVQIEVHDLTSINLSEFQERLVNVIKFA</sequence>
<dbReference type="Pfam" id="PF00010">
    <property type="entry name" value="HLH"/>
    <property type="match status" value="1"/>
</dbReference>
<protein>
    <recommendedName>
        <fullName evidence="6">BHLH domain-containing protein</fullName>
    </recommendedName>
</protein>
<dbReference type="GO" id="GO:0090575">
    <property type="term" value="C:RNA polymerase II transcription regulator complex"/>
    <property type="evidence" value="ECO:0007669"/>
    <property type="project" value="TreeGrafter"/>
</dbReference>
<dbReference type="GO" id="GO:0000977">
    <property type="term" value="F:RNA polymerase II transcription regulatory region sequence-specific DNA binding"/>
    <property type="evidence" value="ECO:0007669"/>
    <property type="project" value="TreeGrafter"/>
</dbReference>
<dbReference type="GO" id="GO:0000981">
    <property type="term" value="F:DNA-binding transcription factor activity, RNA polymerase II-specific"/>
    <property type="evidence" value="ECO:0007669"/>
    <property type="project" value="TreeGrafter"/>
</dbReference>
<keyword evidence="3" id="KW-0238">DNA-binding</keyword>
<dbReference type="CDD" id="cd18914">
    <property type="entry name" value="bHLH_AtORG2_like"/>
    <property type="match status" value="1"/>
</dbReference>
<comment type="caution">
    <text evidence="7">The sequence shown here is derived from an EMBL/GenBank/DDBJ whole genome shotgun (WGS) entry which is preliminary data.</text>
</comment>
<accession>A0A2G9H0W7</accession>
<dbReference type="PANTHER" id="PTHR13935:SF106">
    <property type="entry name" value="ACHAETE-SCUTE COMPLEX PROTEIN T5-RELATED"/>
    <property type="match status" value="1"/>
</dbReference>
<keyword evidence="2" id="KW-0805">Transcription regulation</keyword>
<proteinExistence type="predicted"/>
<reference evidence="8" key="1">
    <citation type="journal article" date="2018" name="Gigascience">
        <title>Genome assembly of the Pink Ipe (Handroanthus impetiginosus, Bignoniaceae), a highly valued, ecologically keystone Neotropical timber forest tree.</title>
        <authorList>
            <person name="Silva-Junior O.B."/>
            <person name="Grattapaglia D."/>
            <person name="Novaes E."/>
            <person name="Collevatti R.G."/>
        </authorList>
    </citation>
    <scope>NUCLEOTIDE SEQUENCE [LARGE SCALE GENOMIC DNA]</scope>
    <source>
        <strain evidence="8">cv. UFG-1</strain>
    </source>
</reference>
<dbReference type="AlphaFoldDB" id="A0A2G9H0W7"/>
<dbReference type="Gene3D" id="4.10.280.10">
    <property type="entry name" value="Helix-loop-helix DNA-binding domain"/>
    <property type="match status" value="1"/>
</dbReference>
<evidence type="ECO:0000256" key="4">
    <source>
        <dbReference type="ARBA" id="ARBA00023163"/>
    </source>
</evidence>
<dbReference type="Proteomes" id="UP000231279">
    <property type="component" value="Unassembled WGS sequence"/>
</dbReference>
<dbReference type="EMBL" id="NKXS01003005">
    <property type="protein sequence ID" value="PIN11166.1"/>
    <property type="molecule type" value="Genomic_DNA"/>
</dbReference>
<dbReference type="PANTHER" id="PTHR13935">
    <property type="entry name" value="ACHAETE-SCUTE TRANSCRIPTION FACTOR-RELATED"/>
    <property type="match status" value="1"/>
</dbReference>
<evidence type="ECO:0000256" key="1">
    <source>
        <dbReference type="ARBA" id="ARBA00004123"/>
    </source>
</evidence>
<evidence type="ECO:0000313" key="7">
    <source>
        <dbReference type="EMBL" id="PIN11166.1"/>
    </source>
</evidence>
<evidence type="ECO:0000313" key="8">
    <source>
        <dbReference type="Proteomes" id="UP000231279"/>
    </source>
</evidence>
<dbReference type="InterPro" id="IPR015660">
    <property type="entry name" value="MASH1/Ascl1a-like"/>
</dbReference>
<keyword evidence="4" id="KW-0804">Transcription</keyword>
<keyword evidence="5" id="KW-0539">Nucleus</keyword>
<evidence type="ECO:0000259" key="6">
    <source>
        <dbReference type="PROSITE" id="PS50888"/>
    </source>
</evidence>
<dbReference type="GO" id="GO:0046983">
    <property type="term" value="F:protein dimerization activity"/>
    <property type="evidence" value="ECO:0007669"/>
    <property type="project" value="InterPro"/>
</dbReference>
<gene>
    <name evidence="7" type="ORF">CDL12_16237</name>
</gene>
<comment type="subcellular location">
    <subcellularLocation>
        <location evidence="1">Nucleus</location>
    </subcellularLocation>
</comment>